<comment type="subunit">
    <text evidence="4 10">Homodimer.</text>
</comment>
<evidence type="ECO:0000259" key="14">
    <source>
        <dbReference type="PROSITE" id="PS00907"/>
    </source>
</evidence>
<comment type="function">
    <text evidence="10">Catalyzes the decarboxylation of four acetate groups of uroporphyrinogen-III to yield coproporphyrinogen-III.</text>
</comment>
<keyword evidence="6 10" id="KW-0963">Cytoplasm</keyword>
<evidence type="ECO:0000256" key="4">
    <source>
        <dbReference type="ARBA" id="ARBA00011738"/>
    </source>
</evidence>
<evidence type="ECO:0000259" key="13">
    <source>
        <dbReference type="PROSITE" id="PS00906"/>
    </source>
</evidence>
<comment type="similarity">
    <text evidence="3 10 12">Belongs to the uroporphyrinogen decarboxylase family.</text>
</comment>
<feature type="binding site" evidence="10">
    <location>
        <position position="334"/>
    </location>
    <ligand>
        <name>substrate</name>
    </ligand>
</feature>
<feature type="binding site" evidence="10">
    <location>
        <position position="163"/>
    </location>
    <ligand>
        <name>substrate</name>
    </ligand>
</feature>
<evidence type="ECO:0000313" key="15">
    <source>
        <dbReference type="EMBL" id="MBB3973033.1"/>
    </source>
</evidence>
<dbReference type="CDD" id="cd00717">
    <property type="entry name" value="URO-D"/>
    <property type="match status" value="1"/>
</dbReference>
<comment type="catalytic activity">
    <reaction evidence="10 11">
        <text>uroporphyrinogen III + 4 H(+) = coproporphyrinogen III + 4 CO2</text>
        <dbReference type="Rhea" id="RHEA:19865"/>
        <dbReference type="ChEBI" id="CHEBI:15378"/>
        <dbReference type="ChEBI" id="CHEBI:16526"/>
        <dbReference type="ChEBI" id="CHEBI:57308"/>
        <dbReference type="ChEBI" id="CHEBI:57309"/>
        <dbReference type="EC" id="4.1.1.37"/>
    </reaction>
</comment>
<evidence type="ECO:0000256" key="5">
    <source>
        <dbReference type="ARBA" id="ARBA00012288"/>
    </source>
</evidence>
<evidence type="ECO:0000313" key="16">
    <source>
        <dbReference type="Proteomes" id="UP000528964"/>
    </source>
</evidence>
<keyword evidence="9 10" id="KW-0627">Porphyrin biosynthesis</keyword>
<dbReference type="PANTHER" id="PTHR21091">
    <property type="entry name" value="METHYLTETRAHYDROFOLATE:HOMOCYSTEINE METHYLTRANSFERASE RELATED"/>
    <property type="match status" value="1"/>
</dbReference>
<dbReference type="Gene3D" id="3.20.20.210">
    <property type="match status" value="1"/>
</dbReference>
<comment type="subcellular location">
    <subcellularLocation>
        <location evidence="1">Cytoplasm</location>
        <location evidence="1">Cytosol</location>
    </subcellularLocation>
</comment>
<evidence type="ECO:0000256" key="2">
    <source>
        <dbReference type="ARBA" id="ARBA00004804"/>
    </source>
</evidence>
<feature type="binding site" evidence="10">
    <location>
        <position position="87"/>
    </location>
    <ligand>
        <name>substrate</name>
    </ligand>
</feature>
<dbReference type="FunFam" id="3.20.20.210:FF:000008">
    <property type="entry name" value="Uroporphyrinogen decarboxylase"/>
    <property type="match status" value="1"/>
</dbReference>
<comment type="caution">
    <text evidence="10">Lacks conserved residue(s) required for the propagation of feature annotation.</text>
</comment>
<protein>
    <recommendedName>
        <fullName evidence="5 10">Uroporphyrinogen decarboxylase</fullName>
        <shortName evidence="10">UPD</shortName>
        <shortName evidence="10">URO-D</shortName>
        <ecNumber evidence="5 10">4.1.1.37</ecNumber>
    </recommendedName>
</protein>
<feature type="domain" description="Uroporphyrinogen decarboxylase (URO-D)" evidence="14">
    <location>
        <begin position="151"/>
        <end position="167"/>
    </location>
</feature>
<dbReference type="GO" id="GO:0004853">
    <property type="term" value="F:uroporphyrinogen decarboxylase activity"/>
    <property type="evidence" value="ECO:0007669"/>
    <property type="project" value="UniProtKB-UniRule"/>
</dbReference>
<evidence type="ECO:0000256" key="11">
    <source>
        <dbReference type="RuleBase" id="RU000554"/>
    </source>
</evidence>
<evidence type="ECO:0000256" key="3">
    <source>
        <dbReference type="ARBA" id="ARBA00009935"/>
    </source>
</evidence>
<dbReference type="GO" id="GO:0019353">
    <property type="term" value="P:protoporphyrinogen IX biosynthetic process from glutamate"/>
    <property type="evidence" value="ECO:0007669"/>
    <property type="project" value="TreeGrafter"/>
</dbReference>
<feature type="binding site" evidence="10">
    <location>
        <begin position="37"/>
        <end position="41"/>
    </location>
    <ligand>
        <name>substrate</name>
    </ligand>
</feature>
<keyword evidence="8 10" id="KW-0456">Lyase</keyword>
<proteinExistence type="inferred from homology"/>
<dbReference type="PROSITE" id="PS00907">
    <property type="entry name" value="UROD_2"/>
    <property type="match status" value="1"/>
</dbReference>
<name>A0A7W6D4I2_9HYPH</name>
<dbReference type="UniPathway" id="UPA00251">
    <property type="reaction ID" value="UER00321"/>
</dbReference>
<evidence type="ECO:0000256" key="6">
    <source>
        <dbReference type="ARBA" id="ARBA00022490"/>
    </source>
</evidence>
<feature type="binding site" evidence="10">
    <location>
        <position position="218"/>
    </location>
    <ligand>
        <name>substrate</name>
    </ligand>
</feature>
<dbReference type="Proteomes" id="UP000528964">
    <property type="component" value="Unassembled WGS sequence"/>
</dbReference>
<accession>A0A7W6D4I2</accession>
<dbReference type="EC" id="4.1.1.37" evidence="5 10"/>
<dbReference type="InterPro" id="IPR006361">
    <property type="entry name" value="Uroporphyrinogen_deCO2ase_HemE"/>
</dbReference>
<dbReference type="NCBIfam" id="TIGR01464">
    <property type="entry name" value="hemE"/>
    <property type="match status" value="1"/>
</dbReference>
<gene>
    <name evidence="10" type="primary">hemE</name>
    <name evidence="15" type="ORF">GGR24_001690</name>
</gene>
<dbReference type="Pfam" id="PF01208">
    <property type="entry name" value="URO-D"/>
    <property type="match status" value="1"/>
</dbReference>
<comment type="pathway">
    <text evidence="2 10 11">Porphyrin-containing compound metabolism; protoporphyrin-IX biosynthesis; coproporphyrinogen-III from 5-aminolevulinate: step 4/4.</text>
</comment>
<keyword evidence="16" id="KW-1185">Reference proteome</keyword>
<dbReference type="RefSeq" id="WP_343066222.1">
    <property type="nucleotide sequence ID" value="NZ_JACIDR010000002.1"/>
</dbReference>
<sequence length="356" mass="38345">MSAPVVERRETPPRDGSLFLRTLSGEALPTPPVWLMRQAGRYLPEYRELRARAGGFLDLCYTPALATEVTLQPIRRFGFDAAILFSDILVVPHALGQHVGFVEGEGPRLEPVTSRAEFGRLRDEIDLAMLAPVYETVSRVRSELAPEKALIGFCGAPYTVATYMVAGRGGDEQAPARLLAYRDPEAFSELIDRLVEASAAHLVAQLEAGADAVQIFDSWSGDLPPDEFTRWSTEPIRALCERVRARVPDAKILAFPRGAGAKLAGFARAVPANAFGLATSEDLRAARAAVPAGVALQGAIDPLALMAGGAALDRAVDRVLEELGGAPLVVNLGHGVRQHTPPEHVGQLVARVRRNR</sequence>
<evidence type="ECO:0000256" key="9">
    <source>
        <dbReference type="ARBA" id="ARBA00023244"/>
    </source>
</evidence>
<feature type="domain" description="Uroporphyrinogen decarboxylase (URO-D)" evidence="13">
    <location>
        <begin position="32"/>
        <end position="41"/>
    </location>
</feature>
<reference evidence="15 16" key="1">
    <citation type="submission" date="2020-08" db="EMBL/GenBank/DDBJ databases">
        <title>Genomic Encyclopedia of Type Strains, Phase IV (KMG-IV): sequencing the most valuable type-strain genomes for metagenomic binning, comparative biology and taxonomic classification.</title>
        <authorList>
            <person name="Goeker M."/>
        </authorList>
    </citation>
    <scope>NUCLEOTIDE SEQUENCE [LARGE SCALE GENOMIC DNA]</scope>
    <source>
        <strain evidence="15 16">DSM 25481</strain>
    </source>
</reference>
<feature type="site" description="Transition state stabilizer" evidence="10">
    <location>
        <position position="87"/>
    </location>
</feature>
<dbReference type="SUPFAM" id="SSF51726">
    <property type="entry name" value="UROD/MetE-like"/>
    <property type="match status" value="1"/>
</dbReference>
<evidence type="ECO:0000256" key="8">
    <source>
        <dbReference type="ARBA" id="ARBA00023239"/>
    </source>
</evidence>
<dbReference type="GO" id="GO:0005829">
    <property type="term" value="C:cytosol"/>
    <property type="evidence" value="ECO:0007669"/>
    <property type="project" value="UniProtKB-SubCell"/>
</dbReference>
<keyword evidence="7 10" id="KW-0210">Decarboxylase</keyword>
<dbReference type="AlphaFoldDB" id="A0A7W6D4I2"/>
<dbReference type="InterPro" id="IPR000257">
    <property type="entry name" value="Uroporphyrinogen_deCOase"/>
</dbReference>
<evidence type="ECO:0000256" key="12">
    <source>
        <dbReference type="RuleBase" id="RU004169"/>
    </source>
</evidence>
<evidence type="ECO:0000256" key="7">
    <source>
        <dbReference type="ARBA" id="ARBA00022793"/>
    </source>
</evidence>
<dbReference type="HAMAP" id="MF_00218">
    <property type="entry name" value="URO_D"/>
    <property type="match status" value="1"/>
</dbReference>
<dbReference type="PANTHER" id="PTHR21091:SF169">
    <property type="entry name" value="UROPORPHYRINOGEN DECARBOXYLASE"/>
    <property type="match status" value="1"/>
</dbReference>
<dbReference type="InterPro" id="IPR038071">
    <property type="entry name" value="UROD/MetE-like_sf"/>
</dbReference>
<dbReference type="EMBL" id="JACIDR010000002">
    <property type="protein sequence ID" value="MBB3973033.1"/>
    <property type="molecule type" value="Genomic_DNA"/>
</dbReference>
<evidence type="ECO:0000256" key="1">
    <source>
        <dbReference type="ARBA" id="ARBA00004514"/>
    </source>
</evidence>
<comment type="caution">
    <text evidence="15">The sequence shown here is derived from an EMBL/GenBank/DDBJ whole genome shotgun (WGS) entry which is preliminary data.</text>
</comment>
<organism evidence="15 16">
    <name type="scientific">Hansschlegelia beijingensis</name>
    <dbReference type="NCBI Taxonomy" id="1133344"/>
    <lineage>
        <taxon>Bacteria</taxon>
        <taxon>Pseudomonadati</taxon>
        <taxon>Pseudomonadota</taxon>
        <taxon>Alphaproteobacteria</taxon>
        <taxon>Hyphomicrobiales</taxon>
        <taxon>Methylopilaceae</taxon>
        <taxon>Hansschlegelia</taxon>
    </lineage>
</organism>
<evidence type="ECO:0000256" key="10">
    <source>
        <dbReference type="HAMAP-Rule" id="MF_00218"/>
    </source>
</evidence>
<dbReference type="PROSITE" id="PS00906">
    <property type="entry name" value="UROD_1"/>
    <property type="match status" value="1"/>
</dbReference>